<gene>
    <name evidence="2" type="ORF">AL01_01100</name>
</gene>
<keyword evidence="3" id="KW-1185">Reference proteome</keyword>
<name>A0A1S8GRF4_9PROT</name>
<dbReference type="RefSeq" id="WP_143280630.1">
    <property type="nucleotide sequence ID" value="NZ_JATM01000001.1"/>
</dbReference>
<dbReference type="EMBL" id="JATM01000001">
    <property type="protein sequence ID" value="OOL19610.1"/>
    <property type="molecule type" value="Genomic_DNA"/>
</dbReference>
<organism evidence="2 3">
    <name type="scientific">Bombella intestini</name>
    <dbReference type="NCBI Taxonomy" id="1539051"/>
    <lineage>
        <taxon>Bacteria</taxon>
        <taxon>Pseudomonadati</taxon>
        <taxon>Pseudomonadota</taxon>
        <taxon>Alphaproteobacteria</taxon>
        <taxon>Acetobacterales</taxon>
        <taxon>Acetobacteraceae</taxon>
        <taxon>Bombella</taxon>
    </lineage>
</organism>
<dbReference type="AlphaFoldDB" id="A0A1S8GRF4"/>
<reference evidence="2 3" key="1">
    <citation type="journal article" date="2016" name="PLoS ONE">
        <title>Whole-Genome Sequence Analysis of Bombella intestini LMG 28161T, a Novel Acetic Acid Bacterium Isolated from the Crop of a Red-Tailed Bumble Bee, Bombus lapidarius.</title>
        <authorList>
            <person name="Li L."/>
            <person name="Illeghems K."/>
            <person name="Van Kerrebroeck S."/>
            <person name="Borremans W."/>
            <person name="Cleenwerck I."/>
            <person name="Smagghe G."/>
            <person name="De Vuyst L."/>
            <person name="Vandamme P."/>
        </authorList>
    </citation>
    <scope>NUCLEOTIDE SEQUENCE [LARGE SCALE GENOMIC DNA]</scope>
    <source>
        <strain evidence="2 3">R-52487</strain>
    </source>
</reference>
<comment type="caution">
    <text evidence="2">The sequence shown here is derived from an EMBL/GenBank/DDBJ whole genome shotgun (WGS) entry which is preliminary data.</text>
</comment>
<dbReference type="OrthoDB" id="7282466at2"/>
<evidence type="ECO:0000313" key="3">
    <source>
        <dbReference type="Proteomes" id="UP000200980"/>
    </source>
</evidence>
<feature type="signal peptide" evidence="1">
    <location>
        <begin position="1"/>
        <end position="28"/>
    </location>
</feature>
<sequence length="118" mass="11731">MSLTSMMARTLLLSGVVLGICSSSMGFAAAHGVAASKGELKQLTAPFSGSVSPAGAVENNKTGKIIGEIDRAGVVYDNTGTVVGSIDAKGVVHNAKGVAVAQVAQSNRLAGVAFLLGE</sequence>
<evidence type="ECO:0000256" key="1">
    <source>
        <dbReference type="SAM" id="SignalP"/>
    </source>
</evidence>
<protein>
    <submittedName>
        <fullName evidence="2">Uncharacterized protein</fullName>
    </submittedName>
</protein>
<evidence type="ECO:0000313" key="2">
    <source>
        <dbReference type="EMBL" id="OOL19610.1"/>
    </source>
</evidence>
<proteinExistence type="predicted"/>
<keyword evidence="1" id="KW-0732">Signal</keyword>
<accession>A0A1S8GRF4</accession>
<feature type="chain" id="PRO_5012074455" evidence="1">
    <location>
        <begin position="29"/>
        <end position="118"/>
    </location>
</feature>
<dbReference type="Proteomes" id="UP000200980">
    <property type="component" value="Unassembled WGS sequence"/>
</dbReference>